<evidence type="ECO:0000313" key="3">
    <source>
        <dbReference type="Proteomes" id="UP001466933"/>
    </source>
</evidence>
<evidence type="ECO:0000259" key="1">
    <source>
        <dbReference type="Pfam" id="PF18722"/>
    </source>
</evidence>
<evidence type="ECO:0000313" key="2">
    <source>
        <dbReference type="EMBL" id="MEN2469325.1"/>
    </source>
</evidence>
<feature type="domain" description="MazG C-terminal" evidence="1">
    <location>
        <begin position="32"/>
        <end position="95"/>
    </location>
</feature>
<dbReference type="RefSeq" id="WP_343491102.1">
    <property type="nucleotide sequence ID" value="NZ_JBCPYA010000001.1"/>
</dbReference>
<reference evidence="2 3" key="1">
    <citation type="submission" date="2024-05" db="EMBL/GenBank/DDBJ databases">
        <title>Burkholderia sp. Nov. a novel bacteria isolated from rhizosphere soil of Camellia sinensis.</title>
        <authorList>
            <person name="Dong Y."/>
        </authorList>
    </citation>
    <scope>NUCLEOTIDE SEQUENCE [LARGE SCALE GENOMIC DNA]</scope>
    <source>
        <strain evidence="2 3">GS2Y</strain>
    </source>
</reference>
<keyword evidence="3" id="KW-1185">Reference proteome</keyword>
<accession>A0ABU9WBA6</accession>
<dbReference type="EMBL" id="JBCPYA010000001">
    <property type="protein sequence ID" value="MEN2469325.1"/>
    <property type="molecule type" value="Genomic_DNA"/>
</dbReference>
<proteinExistence type="predicted"/>
<dbReference type="InterPro" id="IPR041407">
    <property type="entry name" value="MazG_C"/>
</dbReference>
<dbReference type="Proteomes" id="UP001466933">
    <property type="component" value="Unassembled WGS sequence"/>
</dbReference>
<gene>
    <name evidence="2" type="ORF">VOI36_05415</name>
</gene>
<name>A0ABU9WBA6_9BURK</name>
<sequence length="142" mass="15967">MRKKGGTSRHGVYGEAHASDCLGKAGRRIGRFHLAYVAHLGWSPVIRALLKLKRKSDPKLDENEDGARAAIIEEGIATWIFNHADHHDFYENMSGAPCRPDRAVKKIDDPSKDSANRHADLENLSLKFLMRMPILQLTFFSS</sequence>
<organism evidence="2 3">
    <name type="scientific">Burkholderia theae</name>
    <dbReference type="NCBI Taxonomy" id="3143496"/>
    <lineage>
        <taxon>Bacteria</taxon>
        <taxon>Pseudomonadati</taxon>
        <taxon>Pseudomonadota</taxon>
        <taxon>Betaproteobacteria</taxon>
        <taxon>Burkholderiales</taxon>
        <taxon>Burkholderiaceae</taxon>
        <taxon>Burkholderia</taxon>
    </lineage>
</organism>
<comment type="caution">
    <text evidence="2">The sequence shown here is derived from an EMBL/GenBank/DDBJ whole genome shotgun (WGS) entry which is preliminary data.</text>
</comment>
<protein>
    <recommendedName>
        <fullName evidence="1">MazG C-terminal domain-containing protein</fullName>
    </recommendedName>
</protein>
<dbReference type="Pfam" id="PF18722">
    <property type="entry name" value="MazG_C"/>
    <property type="match status" value="1"/>
</dbReference>